<evidence type="ECO:0000256" key="1">
    <source>
        <dbReference type="SAM" id="MobiDB-lite"/>
    </source>
</evidence>
<dbReference type="Proteomes" id="UP000887566">
    <property type="component" value="Unplaced"/>
</dbReference>
<dbReference type="AlphaFoldDB" id="A0A914XM15"/>
<evidence type="ECO:0000313" key="3">
    <source>
        <dbReference type="WBParaSite" id="PSAMB.scaffold894size39123.g9506.t1"/>
    </source>
</evidence>
<name>A0A914XM15_9BILA</name>
<evidence type="ECO:0000313" key="2">
    <source>
        <dbReference type="Proteomes" id="UP000887566"/>
    </source>
</evidence>
<proteinExistence type="predicted"/>
<dbReference type="WBParaSite" id="PSAMB.scaffold894size39123.g9506.t1">
    <property type="protein sequence ID" value="PSAMB.scaffold894size39123.g9506.t1"/>
    <property type="gene ID" value="PSAMB.scaffold894size39123.g9506"/>
</dbReference>
<organism evidence="2 3">
    <name type="scientific">Plectus sambesii</name>
    <dbReference type="NCBI Taxonomy" id="2011161"/>
    <lineage>
        <taxon>Eukaryota</taxon>
        <taxon>Metazoa</taxon>
        <taxon>Ecdysozoa</taxon>
        <taxon>Nematoda</taxon>
        <taxon>Chromadorea</taxon>
        <taxon>Plectida</taxon>
        <taxon>Plectina</taxon>
        <taxon>Plectoidea</taxon>
        <taxon>Plectidae</taxon>
        <taxon>Plectus</taxon>
    </lineage>
</organism>
<accession>A0A914XM15</accession>
<reference evidence="3" key="1">
    <citation type="submission" date="2022-11" db="UniProtKB">
        <authorList>
            <consortium name="WormBaseParasite"/>
        </authorList>
    </citation>
    <scope>IDENTIFICATION</scope>
</reference>
<keyword evidence="2" id="KW-1185">Reference proteome</keyword>
<protein>
    <submittedName>
        <fullName evidence="3">Uncharacterized protein</fullName>
    </submittedName>
</protein>
<feature type="region of interest" description="Disordered" evidence="1">
    <location>
        <begin position="91"/>
        <end position="116"/>
    </location>
</feature>
<sequence>MASLASVTASLSIAGVVPDSGGAGCDSAFRLRRTSPATLGKPTHERGTKTGVAIHALTDNAFSRKKDGRMTLHARRDFSKERPKRRLSAILRAREPDDEQLEQPEDPKKNKLNRGLRSPNTAIMALAVASIGRLLAVINRLQRD</sequence>